<feature type="compositionally biased region" description="Low complexity" evidence="1">
    <location>
        <begin position="11"/>
        <end position="34"/>
    </location>
</feature>
<accession>A0A1G6T7P4</accession>
<gene>
    <name evidence="2" type="ORF">SAMN04489747_0550</name>
</gene>
<evidence type="ECO:0000256" key="1">
    <source>
        <dbReference type="SAM" id="MobiDB-lite"/>
    </source>
</evidence>
<organism evidence="2 3">
    <name type="scientific">Auraticoccus monumenti</name>
    <dbReference type="NCBI Taxonomy" id="675864"/>
    <lineage>
        <taxon>Bacteria</taxon>
        <taxon>Bacillati</taxon>
        <taxon>Actinomycetota</taxon>
        <taxon>Actinomycetes</taxon>
        <taxon>Propionibacteriales</taxon>
        <taxon>Propionibacteriaceae</taxon>
        <taxon>Auraticoccus</taxon>
    </lineage>
</organism>
<dbReference type="STRING" id="675864.SAMN04489747_0550"/>
<evidence type="ECO:0000313" key="3">
    <source>
        <dbReference type="Proteomes" id="UP000198546"/>
    </source>
</evidence>
<proteinExistence type="predicted"/>
<dbReference type="AlphaFoldDB" id="A0A1G6T7P4"/>
<sequence length="194" mass="20031">MVPDEPDSEEPANPAQPAAAAEPAAEPEPQVDPAVAALSLIAEIEFSGGDPQIGPPADINPWGIAVVGYPYWFWTDGPSSLQASQESMGIEVSLDATATSVTFDTGDGGSVTCDPASAPRWTQGVAPKQESPSCGYTWTERSATPSSPESAHTVTATTTWQVDWTAGGESGTEVVQRSESVDVVVGELQALVTG</sequence>
<feature type="compositionally biased region" description="Acidic residues" evidence="1">
    <location>
        <begin position="1"/>
        <end position="10"/>
    </location>
</feature>
<keyword evidence="3" id="KW-1185">Reference proteome</keyword>
<feature type="region of interest" description="Disordered" evidence="1">
    <location>
        <begin position="1"/>
        <end position="34"/>
    </location>
</feature>
<evidence type="ECO:0000313" key="2">
    <source>
        <dbReference type="EMBL" id="SDD25110.1"/>
    </source>
</evidence>
<protein>
    <recommendedName>
        <fullName evidence="4">ATP/GTP-binding protein</fullName>
    </recommendedName>
</protein>
<reference evidence="2 3" key="1">
    <citation type="submission" date="2016-10" db="EMBL/GenBank/DDBJ databases">
        <authorList>
            <person name="de Groot N.N."/>
        </authorList>
    </citation>
    <scope>NUCLEOTIDE SEQUENCE [LARGE SCALE GENOMIC DNA]</scope>
    <source>
        <strain evidence="2 3">MON 2.2</strain>
    </source>
</reference>
<dbReference type="EMBL" id="LT629688">
    <property type="protein sequence ID" value="SDD25110.1"/>
    <property type="molecule type" value="Genomic_DNA"/>
</dbReference>
<dbReference type="Proteomes" id="UP000198546">
    <property type="component" value="Chromosome i"/>
</dbReference>
<name>A0A1G6T7P4_9ACTN</name>
<evidence type="ECO:0008006" key="4">
    <source>
        <dbReference type="Google" id="ProtNLM"/>
    </source>
</evidence>
<feature type="compositionally biased region" description="Polar residues" evidence="1">
    <location>
        <begin position="130"/>
        <end position="155"/>
    </location>
</feature>
<feature type="region of interest" description="Disordered" evidence="1">
    <location>
        <begin position="120"/>
        <end position="155"/>
    </location>
</feature>